<feature type="transmembrane region" description="Helical" evidence="1">
    <location>
        <begin position="15"/>
        <end position="37"/>
    </location>
</feature>
<reference evidence="4" key="2">
    <citation type="submission" date="2016-10" db="EMBL/GenBank/DDBJ databases">
        <authorList>
            <person name="Varghese N."/>
            <person name="Submissions S."/>
        </authorList>
    </citation>
    <scope>NUCLEOTIDE SEQUENCE [LARGE SCALE GENOMIC DNA]</scope>
    <source>
        <strain evidence="4">DSM 17908</strain>
    </source>
</reference>
<evidence type="ECO:0000313" key="2">
    <source>
        <dbReference type="EMBL" id="PHM45140.1"/>
    </source>
</evidence>
<keyword evidence="1" id="KW-1133">Transmembrane helix</keyword>
<dbReference type="RefSeq" id="WP_092508181.1">
    <property type="nucleotide sequence ID" value="NZ_CAWNQB010000023.1"/>
</dbReference>
<evidence type="ECO:0000313" key="4">
    <source>
        <dbReference type="Proteomes" id="UP000198919"/>
    </source>
</evidence>
<keyword evidence="1" id="KW-0812">Transmembrane</keyword>
<evidence type="ECO:0000313" key="3">
    <source>
        <dbReference type="EMBL" id="SFI75351.1"/>
    </source>
</evidence>
<evidence type="ECO:0000313" key="5">
    <source>
        <dbReference type="Proteomes" id="UP000224607"/>
    </source>
</evidence>
<dbReference type="EMBL" id="NITY01000003">
    <property type="protein sequence ID" value="PHM45140.1"/>
    <property type="molecule type" value="Genomic_DNA"/>
</dbReference>
<accession>A0A1I3KS46</accession>
<feature type="transmembrane region" description="Helical" evidence="1">
    <location>
        <begin position="49"/>
        <end position="71"/>
    </location>
</feature>
<dbReference type="Proteomes" id="UP000224607">
    <property type="component" value="Unassembled WGS sequence"/>
</dbReference>
<keyword evidence="1" id="KW-0472">Membrane</keyword>
<proteinExistence type="predicted"/>
<sequence length="77" mass="9029">MEPNDRTQVISTREWVWTIILVMIPVVNLVFLVYWSFSKSTNLNKKNYAIANWIVTAFMLVLYVVLIIFALSQPDSY</sequence>
<dbReference type="Proteomes" id="UP000198919">
    <property type="component" value="Unassembled WGS sequence"/>
</dbReference>
<dbReference type="OrthoDB" id="2943819at2"/>
<gene>
    <name evidence="3" type="ORF">SAMN05421680_103177</name>
    <name evidence="2" type="ORF">Xmau_01348</name>
</gene>
<reference evidence="2 5" key="3">
    <citation type="journal article" date="2017" name="Nat. Microbiol.">
        <title>Natural product diversity associated with the nematode symbionts Photorhabdus and Xenorhabdus.</title>
        <authorList>
            <person name="Tobias N.J."/>
            <person name="Wolff H."/>
            <person name="Djahanschiri B."/>
            <person name="Grundmann F."/>
            <person name="Kronenwerth M."/>
            <person name="Shi Y.M."/>
            <person name="Simonyi S."/>
            <person name="Grun P."/>
            <person name="Shapiro-Ilan D."/>
            <person name="Pidot S.J."/>
            <person name="Stinear T.P."/>
            <person name="Ebersberger I."/>
            <person name="Bode H.B."/>
        </authorList>
    </citation>
    <scope>NUCLEOTIDE SEQUENCE [LARGE SCALE GENOMIC DNA]</scope>
    <source>
        <strain evidence="2 5">DSM 17908</strain>
    </source>
</reference>
<keyword evidence="5" id="KW-1185">Reference proteome</keyword>
<protein>
    <submittedName>
        <fullName evidence="3">Uncharacterized protein</fullName>
    </submittedName>
</protein>
<organism evidence="3 4">
    <name type="scientific">Xenorhabdus mauleonii</name>
    <dbReference type="NCBI Taxonomy" id="351675"/>
    <lineage>
        <taxon>Bacteria</taxon>
        <taxon>Pseudomonadati</taxon>
        <taxon>Pseudomonadota</taxon>
        <taxon>Gammaproteobacteria</taxon>
        <taxon>Enterobacterales</taxon>
        <taxon>Morganellaceae</taxon>
        <taxon>Xenorhabdus</taxon>
    </lineage>
</organism>
<dbReference type="EMBL" id="FORG01000003">
    <property type="protein sequence ID" value="SFI75351.1"/>
    <property type="molecule type" value="Genomic_DNA"/>
</dbReference>
<name>A0A1I3KS46_9GAMM</name>
<dbReference type="STRING" id="351675.SAMN05421680_103177"/>
<reference evidence="3" key="1">
    <citation type="submission" date="2016-10" db="EMBL/GenBank/DDBJ databases">
        <authorList>
            <person name="de Groot N.N."/>
        </authorList>
    </citation>
    <scope>NUCLEOTIDE SEQUENCE [LARGE SCALE GENOMIC DNA]</scope>
    <source>
        <strain evidence="3">DSM 17908</strain>
    </source>
</reference>
<dbReference type="AlphaFoldDB" id="A0A1I3KS46"/>
<evidence type="ECO:0000256" key="1">
    <source>
        <dbReference type="SAM" id="Phobius"/>
    </source>
</evidence>